<evidence type="ECO:0000313" key="2">
    <source>
        <dbReference type="Proteomes" id="UP000029884"/>
    </source>
</evidence>
<dbReference type="Proteomes" id="UP000029884">
    <property type="component" value="Segment"/>
</dbReference>
<sequence length="176" mass="20407">MSEWFEEDKVYRFKAGYKDIFNETCGANKRIAQFIGENSFKVKIDPAKNVISIKREIDDHWYKAVDVMGESYKVSPLFSIAYMLEYSFFEEVQKDDSVSKFEIKTDKEIKWKVVGITGGCMFYIYAQTDTKEEAKKKALEYLEEYEEGPVMITQDAELVSVKLVKNVESKELGSTC</sequence>
<name>A0A097BX80_9CAUD</name>
<protein>
    <submittedName>
        <fullName evidence="1">Uncharacterized protein</fullName>
    </submittedName>
</protein>
<dbReference type="RefSeq" id="YP_009111032.1">
    <property type="nucleotide sequence ID" value="NC_025829.1"/>
</dbReference>
<reference evidence="2" key="1">
    <citation type="submission" date="2014-09" db="EMBL/GenBank/DDBJ databases">
        <title>Characterization and complete genome sequence of the Shigella sonnei bacteriophage pSs-1.</title>
        <authorList>
            <person name="Jun J.W."/>
            <person name="Park S.C."/>
        </authorList>
    </citation>
    <scope>NUCLEOTIDE SEQUENCE [LARGE SCALE GENOMIC DNA]</scope>
</reference>
<reference evidence="1 2" key="2">
    <citation type="journal article" date="2016" name="Sci. Rep.">
        <title>Bacteriophage application to control the contaminated water with Shigella.</title>
        <authorList>
            <person name="Jun J.W."/>
            <person name="Giri S.S."/>
            <person name="Kim H.J."/>
            <person name="Yun S.K."/>
            <person name="Chi C."/>
            <person name="Chai J.Y."/>
            <person name="Lee B.C."/>
            <person name="Park S.C."/>
        </authorList>
    </citation>
    <scope>NUCLEOTIDE SEQUENCE [LARGE SCALE GENOMIC DNA]</scope>
</reference>
<dbReference type="GeneID" id="22475298"/>
<proteinExistence type="predicted"/>
<keyword evidence="2" id="KW-1185">Reference proteome</keyword>
<dbReference type="KEGG" id="vg:22475298"/>
<accession>A0A097BX80</accession>
<organism evidence="1 2">
    <name type="scientific">Shigella phage pSs-1</name>
    <dbReference type="NCBI Taxonomy" id="1551641"/>
    <lineage>
        <taxon>Viruses</taxon>
        <taxon>Duplodnaviria</taxon>
        <taxon>Heunggongvirae</taxon>
        <taxon>Uroviricota</taxon>
        <taxon>Caudoviricetes</taxon>
        <taxon>Pantevenvirales</taxon>
        <taxon>Straboviridae</taxon>
        <taxon>Tevenvirinae</taxon>
        <taxon>Tequatrovirus</taxon>
        <taxon>Tequatrovirus pss1</taxon>
    </lineage>
</organism>
<dbReference type="EMBL" id="KM501444">
    <property type="protein sequence ID" value="AIS73534.1"/>
    <property type="molecule type" value="Genomic_DNA"/>
</dbReference>
<evidence type="ECO:0000313" key="1">
    <source>
        <dbReference type="EMBL" id="AIS73534.1"/>
    </source>
</evidence>
<gene>
    <name evidence="1" type="ORF">pSs1_00224</name>
</gene>